<feature type="domain" description="Multidrug resistance protein MdtA-like barrel-sandwich hybrid" evidence="4">
    <location>
        <begin position="44"/>
        <end position="228"/>
    </location>
</feature>
<dbReference type="InterPro" id="IPR058634">
    <property type="entry name" value="AaeA-lik-b-barrel"/>
</dbReference>
<dbReference type="InterPro" id="IPR058625">
    <property type="entry name" value="MdtA-like_BSH"/>
</dbReference>
<feature type="coiled-coil region" evidence="2">
    <location>
        <begin position="84"/>
        <end position="170"/>
    </location>
</feature>
<gene>
    <name evidence="6" type="ORF">KGQ91_16260</name>
</gene>
<evidence type="ECO:0000256" key="3">
    <source>
        <dbReference type="SAM" id="Phobius"/>
    </source>
</evidence>
<dbReference type="InterPro" id="IPR050393">
    <property type="entry name" value="MFP_Efflux_Pump"/>
</dbReference>
<sequence length="353" mass="38884">MTPEQRFARWVQVALTAFVLLFGYFLLADLHMPLTPQARLIRQVVSVAPRVSGQVAAVEVANNRHVEAGEVLFRIDPARYRLAVEKATLALEQARRENAQLDARIAAARANLAAARADAGNLARDVKRYEDLVKRNQVARQRRDTTLARYQAARARVEAARSTLHRLEVERGQSGDDNLRLRQARNALARAKLDREYTRVRADIAGTVSNLQLEAGSYAAAGSAVLALVADTPDLVADFREKSLRYVDVGTPAAVVFDGWPGEVFKGHVTSLDSGVRNGQLRADGQLADPTESDRWVRNAQRMRLHVALDEAPPGVSPTGALATVQLYPSDNSLLDALGRLQIDLISLLHYIY</sequence>
<evidence type="ECO:0000313" key="7">
    <source>
        <dbReference type="Proteomes" id="UP001319883"/>
    </source>
</evidence>
<proteinExistence type="inferred from homology"/>
<evidence type="ECO:0000259" key="4">
    <source>
        <dbReference type="Pfam" id="PF25917"/>
    </source>
</evidence>
<protein>
    <submittedName>
        <fullName evidence="6">HlyD family secretion protein</fullName>
    </submittedName>
</protein>
<evidence type="ECO:0000256" key="1">
    <source>
        <dbReference type="ARBA" id="ARBA00009477"/>
    </source>
</evidence>
<name>A0ABS7X2U6_9GAMM</name>
<keyword evidence="3" id="KW-1133">Transmembrane helix</keyword>
<dbReference type="Pfam" id="PF25963">
    <property type="entry name" value="Beta-barrel_AAEA"/>
    <property type="match status" value="1"/>
</dbReference>
<feature type="domain" description="p-hydroxybenzoic acid efflux pump subunit AaeA-like beta-barrel" evidence="5">
    <location>
        <begin position="239"/>
        <end position="326"/>
    </location>
</feature>
<reference evidence="6 7" key="1">
    <citation type="submission" date="2021-05" db="EMBL/GenBank/DDBJ databases">
        <title>Petroleum and Energy Research Collection (APPE): ex situ preservation of microbial diversity associated with the oil industry and exploitation of its biotechnological potential.</title>
        <authorList>
            <person name="Paixao C.T.M."/>
            <person name="Gomes M.B."/>
            <person name="Oliveira V.M."/>
        </authorList>
    </citation>
    <scope>NUCLEOTIDE SEQUENCE [LARGE SCALE GENOMIC DNA]</scope>
    <source>
        <strain evidence="6 7">LIT2</strain>
    </source>
</reference>
<keyword evidence="2" id="KW-0175">Coiled coil</keyword>
<keyword evidence="3" id="KW-0472">Membrane</keyword>
<dbReference type="PANTHER" id="PTHR30367:SF6">
    <property type="entry name" value="SECRETION PROTEIN-RELATED"/>
    <property type="match status" value="1"/>
</dbReference>
<dbReference type="RefSeq" id="WP_163649555.1">
    <property type="nucleotide sequence ID" value="NZ_JAGXFC010000001.1"/>
</dbReference>
<dbReference type="Pfam" id="PF25917">
    <property type="entry name" value="BSH_RND"/>
    <property type="match status" value="1"/>
</dbReference>
<dbReference type="Proteomes" id="UP001319883">
    <property type="component" value="Unassembled WGS sequence"/>
</dbReference>
<dbReference type="SUPFAM" id="SSF111369">
    <property type="entry name" value="HlyD-like secretion proteins"/>
    <property type="match status" value="3"/>
</dbReference>
<comment type="similarity">
    <text evidence="1">Belongs to the membrane fusion protein (MFP) (TC 8.A.1) family.</text>
</comment>
<organism evidence="6 7">
    <name type="scientific">Modicisalibacter tunisiensis</name>
    <dbReference type="NCBI Taxonomy" id="390637"/>
    <lineage>
        <taxon>Bacteria</taxon>
        <taxon>Pseudomonadati</taxon>
        <taxon>Pseudomonadota</taxon>
        <taxon>Gammaproteobacteria</taxon>
        <taxon>Oceanospirillales</taxon>
        <taxon>Halomonadaceae</taxon>
        <taxon>Modicisalibacter</taxon>
    </lineage>
</organism>
<evidence type="ECO:0000259" key="5">
    <source>
        <dbReference type="Pfam" id="PF25963"/>
    </source>
</evidence>
<feature type="transmembrane region" description="Helical" evidence="3">
    <location>
        <begin position="7"/>
        <end position="27"/>
    </location>
</feature>
<keyword evidence="7" id="KW-1185">Reference proteome</keyword>
<comment type="caution">
    <text evidence="6">The sequence shown here is derived from an EMBL/GenBank/DDBJ whole genome shotgun (WGS) entry which is preliminary data.</text>
</comment>
<evidence type="ECO:0000256" key="2">
    <source>
        <dbReference type="SAM" id="Coils"/>
    </source>
</evidence>
<keyword evidence="3" id="KW-0812">Transmembrane</keyword>
<dbReference type="EMBL" id="JAGXFD010000002">
    <property type="protein sequence ID" value="MBZ9569222.1"/>
    <property type="molecule type" value="Genomic_DNA"/>
</dbReference>
<dbReference type="PANTHER" id="PTHR30367">
    <property type="entry name" value="P-HYDROXYBENZOIC ACID EFFLUX PUMP SUBUNIT AAEA-RELATED"/>
    <property type="match status" value="1"/>
</dbReference>
<dbReference type="Gene3D" id="2.40.50.100">
    <property type="match status" value="1"/>
</dbReference>
<dbReference type="Gene3D" id="1.10.287.470">
    <property type="entry name" value="Helix hairpin bin"/>
    <property type="match status" value="1"/>
</dbReference>
<dbReference type="Gene3D" id="2.40.30.170">
    <property type="match status" value="1"/>
</dbReference>
<accession>A0ABS7X2U6</accession>
<evidence type="ECO:0000313" key="6">
    <source>
        <dbReference type="EMBL" id="MBZ9569222.1"/>
    </source>
</evidence>